<evidence type="ECO:0000313" key="2">
    <source>
        <dbReference type="Proteomes" id="UP000595140"/>
    </source>
</evidence>
<sequence>MGHPTWTKGLSQTHPFRRTLGLDIVDEAVITVLGNQIQSLRLDIDANIKALNDSLYQLQQELEMRIESQFQRMQSTLNATVAALGGSSSGFERTADFASDDSHGRHADCYTPKPKLEAPLCDGSEPLRWLYKVEEYFKFYQTPLDE</sequence>
<dbReference type="Proteomes" id="UP000595140">
    <property type="component" value="Unassembled WGS sequence"/>
</dbReference>
<name>A0A484LIW0_9ASTE</name>
<dbReference type="EMBL" id="OOIL02001543">
    <property type="protein sequence ID" value="VFQ76385.1"/>
    <property type="molecule type" value="Genomic_DNA"/>
</dbReference>
<gene>
    <name evidence="1" type="ORF">CCAM_LOCUS18161</name>
</gene>
<keyword evidence="2" id="KW-1185">Reference proteome</keyword>
<protein>
    <submittedName>
        <fullName evidence="1">Uncharacterized protein</fullName>
    </submittedName>
</protein>
<evidence type="ECO:0000313" key="1">
    <source>
        <dbReference type="EMBL" id="VFQ76385.1"/>
    </source>
</evidence>
<dbReference type="AlphaFoldDB" id="A0A484LIW0"/>
<organism evidence="1 2">
    <name type="scientific">Cuscuta campestris</name>
    <dbReference type="NCBI Taxonomy" id="132261"/>
    <lineage>
        <taxon>Eukaryota</taxon>
        <taxon>Viridiplantae</taxon>
        <taxon>Streptophyta</taxon>
        <taxon>Embryophyta</taxon>
        <taxon>Tracheophyta</taxon>
        <taxon>Spermatophyta</taxon>
        <taxon>Magnoliopsida</taxon>
        <taxon>eudicotyledons</taxon>
        <taxon>Gunneridae</taxon>
        <taxon>Pentapetalae</taxon>
        <taxon>asterids</taxon>
        <taxon>lamiids</taxon>
        <taxon>Solanales</taxon>
        <taxon>Convolvulaceae</taxon>
        <taxon>Cuscuteae</taxon>
        <taxon>Cuscuta</taxon>
        <taxon>Cuscuta subgen. Grammica</taxon>
        <taxon>Cuscuta sect. Cleistogrammica</taxon>
    </lineage>
</organism>
<proteinExistence type="predicted"/>
<dbReference type="OrthoDB" id="1428943at2759"/>
<accession>A0A484LIW0</accession>
<reference evidence="1 2" key="1">
    <citation type="submission" date="2018-04" db="EMBL/GenBank/DDBJ databases">
        <authorList>
            <person name="Vogel A."/>
        </authorList>
    </citation>
    <scope>NUCLEOTIDE SEQUENCE [LARGE SCALE GENOMIC DNA]</scope>
</reference>